<dbReference type="RefSeq" id="XP_007723808.1">
    <property type="nucleotide sequence ID" value="XM_007725618.1"/>
</dbReference>
<keyword evidence="4" id="KW-1185">Reference proteome</keyword>
<name>W9Y4Q4_9EURO</name>
<dbReference type="PROSITE" id="PS50090">
    <property type="entry name" value="MYB_LIKE"/>
    <property type="match status" value="1"/>
</dbReference>
<gene>
    <name evidence="3" type="ORF">A1O1_04729</name>
</gene>
<evidence type="ECO:0000259" key="2">
    <source>
        <dbReference type="PROSITE" id="PS50090"/>
    </source>
</evidence>
<dbReference type="EMBL" id="AMWN01000004">
    <property type="protein sequence ID" value="EXJ87802.1"/>
    <property type="molecule type" value="Genomic_DNA"/>
</dbReference>
<dbReference type="GeneID" id="19159607"/>
<dbReference type="Proteomes" id="UP000019484">
    <property type="component" value="Unassembled WGS sequence"/>
</dbReference>
<evidence type="ECO:0000256" key="1">
    <source>
        <dbReference type="SAM" id="MobiDB-lite"/>
    </source>
</evidence>
<feature type="compositionally biased region" description="Basic residues" evidence="1">
    <location>
        <begin position="97"/>
        <end position="106"/>
    </location>
</feature>
<protein>
    <recommendedName>
        <fullName evidence="2">Myb-like domain-containing protein</fullName>
    </recommendedName>
</protein>
<feature type="compositionally biased region" description="Basic and acidic residues" evidence="1">
    <location>
        <begin position="285"/>
        <end position="307"/>
    </location>
</feature>
<feature type="region of interest" description="Disordered" evidence="1">
    <location>
        <begin position="260"/>
        <end position="322"/>
    </location>
</feature>
<dbReference type="InterPro" id="IPR056043">
    <property type="entry name" value="DUF7626"/>
</dbReference>
<dbReference type="Pfam" id="PF24625">
    <property type="entry name" value="DUF7626"/>
    <property type="match status" value="1"/>
</dbReference>
<reference evidence="3 4" key="1">
    <citation type="submission" date="2013-03" db="EMBL/GenBank/DDBJ databases">
        <title>The Genome Sequence of Capronia coronata CBS 617.96.</title>
        <authorList>
            <consortium name="The Broad Institute Genomics Platform"/>
            <person name="Cuomo C."/>
            <person name="de Hoog S."/>
            <person name="Gorbushina A."/>
            <person name="Walker B."/>
            <person name="Young S.K."/>
            <person name="Zeng Q."/>
            <person name="Gargeya S."/>
            <person name="Fitzgerald M."/>
            <person name="Haas B."/>
            <person name="Abouelleil A."/>
            <person name="Allen A.W."/>
            <person name="Alvarado L."/>
            <person name="Arachchi H.M."/>
            <person name="Berlin A.M."/>
            <person name="Chapman S.B."/>
            <person name="Gainer-Dewar J."/>
            <person name="Goldberg J."/>
            <person name="Griggs A."/>
            <person name="Gujja S."/>
            <person name="Hansen M."/>
            <person name="Howarth C."/>
            <person name="Imamovic A."/>
            <person name="Ireland A."/>
            <person name="Larimer J."/>
            <person name="McCowan C."/>
            <person name="Murphy C."/>
            <person name="Pearson M."/>
            <person name="Poon T.W."/>
            <person name="Priest M."/>
            <person name="Roberts A."/>
            <person name="Saif S."/>
            <person name="Shea T."/>
            <person name="Sisk P."/>
            <person name="Sykes S."/>
            <person name="Wortman J."/>
            <person name="Nusbaum C."/>
            <person name="Birren B."/>
        </authorList>
    </citation>
    <scope>NUCLEOTIDE SEQUENCE [LARGE SCALE GENOMIC DNA]</scope>
    <source>
        <strain evidence="3 4">CBS 617.96</strain>
    </source>
</reference>
<accession>W9Y4Q4</accession>
<dbReference type="HOGENOM" id="CLU_882876_0_0_1"/>
<proteinExistence type="predicted"/>
<feature type="region of interest" description="Disordered" evidence="1">
    <location>
        <begin position="51"/>
        <end position="106"/>
    </location>
</feature>
<dbReference type="eggNOG" id="ENOG502RIYA">
    <property type="taxonomic scope" value="Eukaryota"/>
</dbReference>
<dbReference type="InterPro" id="IPR001005">
    <property type="entry name" value="SANT/Myb"/>
</dbReference>
<feature type="domain" description="Myb-like" evidence="2">
    <location>
        <begin position="197"/>
        <end position="259"/>
    </location>
</feature>
<sequence length="322" mass="36157">MALHIDPSILPSRIGSAKLSEYKGAPPVVHRQSLVRLPYFAHQQLDPSYFPGEIGLPIGGPKEPGEGDGTWDDDDSDAAADAESDADDDLTLDINARPKKRRKGKTVAKEANAADVKHMKMAGGRPAVAKKVTADLDSDDEIIVRMKEARFLEKDIAQALVDQGRTAYNPKTIGTRWRRLKQALQKRQDELLDADMSDWHEGDDDVLVEAVIKADKETKKAIEEAQARKWRIVADRMKTVNPVLNFSHKACRERYDALVNGNAKPTPESHPNPTPEILARIQSRKTKEQKILQDKQKMAPPNERENENIQANGWSSRRRTYF</sequence>
<feature type="compositionally biased region" description="Acidic residues" evidence="1">
    <location>
        <begin position="69"/>
        <end position="91"/>
    </location>
</feature>
<comment type="caution">
    <text evidence="3">The sequence shown here is derived from an EMBL/GenBank/DDBJ whole genome shotgun (WGS) entry which is preliminary data.</text>
</comment>
<evidence type="ECO:0000313" key="3">
    <source>
        <dbReference type="EMBL" id="EXJ87802.1"/>
    </source>
</evidence>
<evidence type="ECO:0000313" key="4">
    <source>
        <dbReference type="Proteomes" id="UP000019484"/>
    </source>
</evidence>
<dbReference type="AlphaFoldDB" id="W9Y4Q4"/>
<organism evidence="3 4">
    <name type="scientific">Capronia coronata CBS 617.96</name>
    <dbReference type="NCBI Taxonomy" id="1182541"/>
    <lineage>
        <taxon>Eukaryota</taxon>
        <taxon>Fungi</taxon>
        <taxon>Dikarya</taxon>
        <taxon>Ascomycota</taxon>
        <taxon>Pezizomycotina</taxon>
        <taxon>Eurotiomycetes</taxon>
        <taxon>Chaetothyriomycetidae</taxon>
        <taxon>Chaetothyriales</taxon>
        <taxon>Herpotrichiellaceae</taxon>
        <taxon>Capronia</taxon>
    </lineage>
</organism>
<dbReference type="OrthoDB" id="5321209at2759"/>